<feature type="compositionally biased region" description="Basic and acidic residues" evidence="1">
    <location>
        <begin position="183"/>
        <end position="214"/>
    </location>
</feature>
<proteinExistence type="predicted"/>
<name>A0AAD6Z7K2_9AGAR</name>
<organism evidence="2 3">
    <name type="scientific">Mycena albidolilacea</name>
    <dbReference type="NCBI Taxonomy" id="1033008"/>
    <lineage>
        <taxon>Eukaryota</taxon>
        <taxon>Fungi</taxon>
        <taxon>Dikarya</taxon>
        <taxon>Basidiomycota</taxon>
        <taxon>Agaricomycotina</taxon>
        <taxon>Agaricomycetes</taxon>
        <taxon>Agaricomycetidae</taxon>
        <taxon>Agaricales</taxon>
        <taxon>Marasmiineae</taxon>
        <taxon>Mycenaceae</taxon>
        <taxon>Mycena</taxon>
    </lineage>
</organism>
<keyword evidence="3" id="KW-1185">Reference proteome</keyword>
<protein>
    <submittedName>
        <fullName evidence="2">Uncharacterized protein</fullName>
    </submittedName>
</protein>
<dbReference type="Proteomes" id="UP001218218">
    <property type="component" value="Unassembled WGS sequence"/>
</dbReference>
<feature type="region of interest" description="Disordered" evidence="1">
    <location>
        <begin position="1"/>
        <end position="53"/>
    </location>
</feature>
<accession>A0AAD6Z7K2</accession>
<feature type="compositionally biased region" description="Low complexity" evidence="1">
    <location>
        <begin position="322"/>
        <end position="332"/>
    </location>
</feature>
<evidence type="ECO:0000256" key="1">
    <source>
        <dbReference type="SAM" id="MobiDB-lite"/>
    </source>
</evidence>
<evidence type="ECO:0000313" key="3">
    <source>
        <dbReference type="Proteomes" id="UP001218218"/>
    </source>
</evidence>
<sequence length="501" mass="57451">MASALETPTVEMTSVVVPAPDAPTSEDTVERRPIVAPMRDPSPSNSSVVSLGPEEDVTMTDAGVPGPPERREAGEIPVADESTYVLIHGYSFSFGLGDLRVWLRLPSTGIDPESIAGIYRLLQSNYRVDYFFEVRNARNAELLLRAGEDHARSAGARYMSRESFERAVTGLRRDGVDASPPPERPKLPSFKKTERPRAPSMERRALGPVEDTRDSTVTTGRKSLRRYSCSPSPRPTQRTRVRSPSVTRFPERRLRSPSPPRYRGRLQSPERSFHRSPERSFRPTYNRRSPSPRYSRPFARSPSPRRVSPQRRRITSGRRTRSPSPRGRLYSPRTRRSPERTPPLARRLADPDAIGRMAARTVWDEPRRVPPTAPRAERFAITPSRAQEAVNKDVPPKSLLGRLTEPKKPLLDRLQMTRDDGNRALLDRMKVGLKERVSTVATSKRRRAHNRPLKRLERLLRMEEEIRREWEEFRWTDAEIDWIIDQEEMLPLQEDDHMDED</sequence>
<dbReference type="AlphaFoldDB" id="A0AAD6Z7K2"/>
<feature type="compositionally biased region" description="Basic and acidic residues" evidence="1">
    <location>
        <begin position="271"/>
        <end position="281"/>
    </location>
</feature>
<gene>
    <name evidence="2" type="ORF">DFH08DRAFT_823334</name>
</gene>
<dbReference type="EMBL" id="JARIHO010000080">
    <property type="protein sequence ID" value="KAJ7310057.1"/>
    <property type="molecule type" value="Genomic_DNA"/>
</dbReference>
<comment type="caution">
    <text evidence="2">The sequence shown here is derived from an EMBL/GenBank/DDBJ whole genome shotgun (WGS) entry which is preliminary data.</text>
</comment>
<feature type="compositionally biased region" description="Polar residues" evidence="1">
    <location>
        <begin position="229"/>
        <end position="246"/>
    </location>
</feature>
<feature type="compositionally biased region" description="Basic residues" evidence="1">
    <location>
        <begin position="308"/>
        <end position="321"/>
    </location>
</feature>
<reference evidence="2" key="1">
    <citation type="submission" date="2023-03" db="EMBL/GenBank/DDBJ databases">
        <title>Massive genome expansion in bonnet fungi (Mycena s.s.) driven by repeated elements and novel gene families across ecological guilds.</title>
        <authorList>
            <consortium name="Lawrence Berkeley National Laboratory"/>
            <person name="Harder C.B."/>
            <person name="Miyauchi S."/>
            <person name="Viragh M."/>
            <person name="Kuo A."/>
            <person name="Thoen E."/>
            <person name="Andreopoulos B."/>
            <person name="Lu D."/>
            <person name="Skrede I."/>
            <person name="Drula E."/>
            <person name="Henrissat B."/>
            <person name="Morin E."/>
            <person name="Kohler A."/>
            <person name="Barry K."/>
            <person name="LaButti K."/>
            <person name="Morin E."/>
            <person name="Salamov A."/>
            <person name="Lipzen A."/>
            <person name="Mereny Z."/>
            <person name="Hegedus B."/>
            <person name="Baldrian P."/>
            <person name="Stursova M."/>
            <person name="Weitz H."/>
            <person name="Taylor A."/>
            <person name="Grigoriev I.V."/>
            <person name="Nagy L.G."/>
            <person name="Martin F."/>
            <person name="Kauserud H."/>
        </authorList>
    </citation>
    <scope>NUCLEOTIDE SEQUENCE</scope>
    <source>
        <strain evidence="2">CBHHK002</strain>
    </source>
</reference>
<evidence type="ECO:0000313" key="2">
    <source>
        <dbReference type="EMBL" id="KAJ7310057.1"/>
    </source>
</evidence>
<feature type="compositionally biased region" description="Low complexity" evidence="1">
    <location>
        <begin position="287"/>
        <end position="307"/>
    </location>
</feature>
<feature type="region of interest" description="Disordered" evidence="1">
    <location>
        <begin position="171"/>
        <end position="347"/>
    </location>
</feature>